<evidence type="ECO:0000313" key="1">
    <source>
        <dbReference type="EMBL" id="MBI0144020.1"/>
    </source>
</evidence>
<keyword evidence="2" id="KW-1185">Reference proteome</keyword>
<reference evidence="1 2" key="1">
    <citation type="submission" date="2020-07" db="EMBL/GenBank/DDBJ databases">
        <title>Isolated bacteria genomes of Apis mellifera.</title>
        <authorList>
            <person name="Wu J."/>
            <person name="Zheng H."/>
        </authorList>
    </citation>
    <scope>NUCLEOTIDE SEQUENCE [LARGE SCALE GENOMIC DNA]</scope>
    <source>
        <strain evidence="1 2">W8116</strain>
    </source>
</reference>
<dbReference type="EMBL" id="JACFSA010000002">
    <property type="protein sequence ID" value="MBI0144020.1"/>
    <property type="molecule type" value="Genomic_DNA"/>
</dbReference>
<protein>
    <submittedName>
        <fullName evidence="1">Uncharacterized protein</fullName>
    </submittedName>
</protein>
<sequence>MKDTHFNVVMAGLVLVNGPVDDYPFNVLDAQLHVEVCGTRVAKAI</sequence>
<comment type="caution">
    <text evidence="1">The sequence shown here is derived from an EMBL/GenBank/DDBJ whole genome shotgun (WGS) entry which is preliminary data.</text>
</comment>
<gene>
    <name evidence="1" type="ORF">H3U98_04400</name>
</gene>
<accession>A0ABS0R1G1</accession>
<name>A0ABS0R1G1_9BIFI</name>
<proteinExistence type="predicted"/>
<dbReference type="Proteomes" id="UP000700855">
    <property type="component" value="Unassembled WGS sequence"/>
</dbReference>
<dbReference type="RefSeq" id="WP_156149571.1">
    <property type="nucleotide sequence ID" value="NZ_JACFSA010000002.1"/>
</dbReference>
<organism evidence="1 2">
    <name type="scientific">Bifidobacterium choladohabitans</name>
    <dbReference type="NCBI Taxonomy" id="2750947"/>
    <lineage>
        <taxon>Bacteria</taxon>
        <taxon>Bacillati</taxon>
        <taxon>Actinomycetota</taxon>
        <taxon>Actinomycetes</taxon>
        <taxon>Bifidobacteriales</taxon>
        <taxon>Bifidobacteriaceae</taxon>
        <taxon>Bifidobacterium</taxon>
    </lineage>
</organism>
<evidence type="ECO:0000313" key="2">
    <source>
        <dbReference type="Proteomes" id="UP000700855"/>
    </source>
</evidence>